<evidence type="ECO:0000313" key="8">
    <source>
        <dbReference type="EMBL" id="CDP79914.1"/>
    </source>
</evidence>
<evidence type="ECO:0000256" key="1">
    <source>
        <dbReference type="ARBA" id="ARBA00022475"/>
    </source>
</evidence>
<keyword evidence="4 7" id="KW-0472">Membrane</keyword>
<feature type="transmembrane region" description="Helical" evidence="7">
    <location>
        <begin position="43"/>
        <end position="67"/>
    </location>
</feature>
<feature type="site" description="Important for catalytic activity" evidence="7">
    <location>
        <position position="246"/>
    </location>
</feature>
<sequence>MSDAKNEIPPQDVNDSLLNHLLSNNGVLPYKKRKRSSISRNPFVILGNFFLMLIVVIILAVSIPLYIGKSIFEGKGTAEKEEIILIRPGTGIREIASLLEQRSLIRSSDVFVYGVGYHQSTTRLKAGEYLIPVHASMKDIMDILVKGKSIEHTFTVPEGLTVQQVFDRLAANEVLVGDLPEVLPPEGSLMTDTIHFIRGTTRAEIIKRLREEQTKLINEIWESRSSNLPIKTVDEFVILASIVEKETGIASERPQIAAVFHNRLSKGMRLQSDPTVIYGIFGGKGKPSGRPIYRSDLEKETPYNTYKINGLPPTAIANPSRDSLKAVAHAPKSDALYFVADGSGGHIFSKTLNEHNVNVRKWRALEKIR</sequence>
<dbReference type="GO" id="GO:0008932">
    <property type="term" value="F:lytic endotransglycosylase activity"/>
    <property type="evidence" value="ECO:0007669"/>
    <property type="project" value="UniProtKB-UniRule"/>
</dbReference>
<proteinExistence type="inferred from homology"/>
<reference evidence="8" key="2">
    <citation type="submission" date="2014-05" db="EMBL/GenBank/DDBJ databases">
        <title>Genome sequencing of Bartonella spp. isolated from human blood.</title>
        <authorList>
            <person name="Raoult D."/>
        </authorList>
    </citation>
    <scope>NUCLEOTIDE SEQUENCE</scope>
    <source>
        <strain evidence="8">MVT06</strain>
    </source>
</reference>
<evidence type="ECO:0000256" key="6">
    <source>
        <dbReference type="ARBA" id="ARBA00023316"/>
    </source>
</evidence>
<dbReference type="EC" id="4.2.2.29" evidence="7"/>
<comment type="function">
    <text evidence="7">Functions as a peptidoglycan terminase that cleaves nascent peptidoglycan strands endolytically to terminate their elongation.</text>
</comment>
<evidence type="ECO:0000256" key="4">
    <source>
        <dbReference type="ARBA" id="ARBA00023136"/>
    </source>
</evidence>
<organism evidence="8">
    <name type="scientific">Bartonella schoenbuchensis</name>
    <dbReference type="NCBI Taxonomy" id="165694"/>
    <lineage>
        <taxon>Bacteria</taxon>
        <taxon>Pseudomonadati</taxon>
        <taxon>Pseudomonadota</taxon>
        <taxon>Alphaproteobacteria</taxon>
        <taxon>Hyphomicrobiales</taxon>
        <taxon>Bartonellaceae</taxon>
        <taxon>Bartonella</taxon>
    </lineage>
</organism>
<dbReference type="Gene3D" id="3.30.1490.480">
    <property type="entry name" value="Endolytic murein transglycosylase"/>
    <property type="match status" value="1"/>
</dbReference>
<dbReference type="HAMAP" id="MF_02065">
    <property type="entry name" value="MltG"/>
    <property type="match status" value="1"/>
</dbReference>
<dbReference type="Pfam" id="PF02618">
    <property type="entry name" value="YceG"/>
    <property type="match status" value="1"/>
</dbReference>
<comment type="catalytic activity">
    <reaction evidence="7">
        <text>a peptidoglycan chain = a peptidoglycan chain with N-acetyl-1,6-anhydromuramyl-[peptide] at the reducing end + a peptidoglycan chain with N-acetylglucosamine at the non-reducing end.</text>
        <dbReference type="EC" id="4.2.2.29"/>
    </reaction>
</comment>
<keyword evidence="7" id="KW-0997">Cell inner membrane</keyword>
<gene>
    <name evidence="7" type="primary">mltG</name>
    <name evidence="8" type="ORF">BN1046_00819</name>
</gene>
<dbReference type="NCBIfam" id="TIGR00247">
    <property type="entry name" value="endolytic transglycosylase MltG"/>
    <property type="match status" value="1"/>
</dbReference>
<dbReference type="AlphaFoldDB" id="A0A024LS04"/>
<protein>
    <recommendedName>
        <fullName evidence="7">Endolytic murein transglycosylase</fullName>
        <ecNumber evidence="7">4.2.2.29</ecNumber>
    </recommendedName>
    <alternativeName>
        <fullName evidence="7">Peptidoglycan lytic transglycosylase</fullName>
    </alternativeName>
    <alternativeName>
        <fullName evidence="7">Peptidoglycan polymerization terminase</fullName>
    </alternativeName>
</protein>
<keyword evidence="1 7" id="KW-1003">Cell membrane</keyword>
<evidence type="ECO:0000256" key="5">
    <source>
        <dbReference type="ARBA" id="ARBA00023239"/>
    </source>
</evidence>
<dbReference type="InterPro" id="IPR003770">
    <property type="entry name" value="MLTG-like"/>
</dbReference>
<dbReference type="EMBL" id="HG977196">
    <property type="protein sequence ID" value="CDP79914.1"/>
    <property type="molecule type" value="Genomic_DNA"/>
</dbReference>
<keyword evidence="5 7" id="KW-0456">Lyase</keyword>
<dbReference type="GO" id="GO:0009252">
    <property type="term" value="P:peptidoglycan biosynthetic process"/>
    <property type="evidence" value="ECO:0007669"/>
    <property type="project" value="UniProtKB-UniRule"/>
</dbReference>
<dbReference type="Gene3D" id="3.30.160.60">
    <property type="entry name" value="Classic Zinc Finger"/>
    <property type="match status" value="1"/>
</dbReference>
<reference evidence="8" key="1">
    <citation type="submission" date="2013-11" db="EMBL/GenBank/DDBJ databases">
        <authorList>
            <person name="GENOMES U."/>
        </authorList>
    </citation>
    <scope>NUCLEOTIDE SEQUENCE</scope>
    <source>
        <strain evidence="8">MVT06</strain>
    </source>
</reference>
<dbReference type="GO" id="GO:0071555">
    <property type="term" value="P:cell wall organization"/>
    <property type="evidence" value="ECO:0007669"/>
    <property type="project" value="UniProtKB-KW"/>
</dbReference>
<keyword evidence="6 7" id="KW-0961">Cell wall biogenesis/degradation</keyword>
<evidence type="ECO:0000256" key="3">
    <source>
        <dbReference type="ARBA" id="ARBA00022989"/>
    </source>
</evidence>
<comment type="similarity">
    <text evidence="7">Belongs to the transglycosylase MltG family.</text>
</comment>
<dbReference type="GO" id="GO:0005886">
    <property type="term" value="C:plasma membrane"/>
    <property type="evidence" value="ECO:0007669"/>
    <property type="project" value="UniProtKB-SubCell"/>
</dbReference>
<dbReference type="PANTHER" id="PTHR30518">
    <property type="entry name" value="ENDOLYTIC MUREIN TRANSGLYCOSYLASE"/>
    <property type="match status" value="1"/>
</dbReference>
<keyword evidence="2 7" id="KW-0812">Transmembrane</keyword>
<dbReference type="CDD" id="cd08010">
    <property type="entry name" value="MltG_like"/>
    <property type="match status" value="1"/>
</dbReference>
<dbReference type="PANTHER" id="PTHR30518:SF2">
    <property type="entry name" value="ENDOLYTIC MUREIN TRANSGLYCOSYLASE"/>
    <property type="match status" value="1"/>
</dbReference>
<name>A0A024LS04_9HYPH</name>
<evidence type="ECO:0000256" key="7">
    <source>
        <dbReference type="HAMAP-Rule" id="MF_02065"/>
    </source>
</evidence>
<accession>A0A024LS04</accession>
<keyword evidence="3 7" id="KW-1133">Transmembrane helix</keyword>
<evidence type="ECO:0000256" key="2">
    <source>
        <dbReference type="ARBA" id="ARBA00022692"/>
    </source>
</evidence>
<comment type="subcellular location">
    <subcellularLocation>
        <location evidence="7">Cell inner membrane</location>
        <topology evidence="7">Single-pass membrane protein</topology>
    </subcellularLocation>
</comment>